<protein>
    <submittedName>
        <fullName evidence="1">Uncharacterized protein</fullName>
    </submittedName>
</protein>
<gene>
    <name evidence="1" type="ORF">SNEC2469_LOCUS21019</name>
</gene>
<dbReference type="AlphaFoldDB" id="A0A812XH93"/>
<comment type="caution">
    <text evidence="1">The sequence shown here is derived from an EMBL/GenBank/DDBJ whole genome shotgun (WGS) entry which is preliminary data.</text>
</comment>
<sequence>MVVAELLQWDAPIALILLVLLTRFNDRLTHKQDYDYVEIFAGAGEVSAKLREEGLRGAPIDILLNPMLFDLTTETGFCLNSPLKASYPPTRDGPGSWTKFQFLGEPQGMNIGDIYEG</sequence>
<reference evidence="1" key="1">
    <citation type="submission" date="2021-02" db="EMBL/GenBank/DDBJ databases">
        <authorList>
            <person name="Dougan E. K."/>
            <person name="Rhodes N."/>
            <person name="Thang M."/>
            <person name="Chan C."/>
        </authorList>
    </citation>
    <scope>NUCLEOTIDE SEQUENCE</scope>
</reference>
<accession>A0A812XH93</accession>
<organism evidence="1 2">
    <name type="scientific">Symbiodinium necroappetens</name>
    <dbReference type="NCBI Taxonomy" id="1628268"/>
    <lineage>
        <taxon>Eukaryota</taxon>
        <taxon>Sar</taxon>
        <taxon>Alveolata</taxon>
        <taxon>Dinophyceae</taxon>
        <taxon>Suessiales</taxon>
        <taxon>Symbiodiniaceae</taxon>
        <taxon>Symbiodinium</taxon>
    </lineage>
</organism>
<evidence type="ECO:0000313" key="1">
    <source>
        <dbReference type="EMBL" id="CAE7727585.1"/>
    </source>
</evidence>
<dbReference type="EMBL" id="CAJNJA010036996">
    <property type="protein sequence ID" value="CAE7727585.1"/>
    <property type="molecule type" value="Genomic_DNA"/>
</dbReference>
<evidence type="ECO:0000313" key="2">
    <source>
        <dbReference type="Proteomes" id="UP000601435"/>
    </source>
</evidence>
<name>A0A812XH93_9DINO</name>
<keyword evidence="2" id="KW-1185">Reference proteome</keyword>
<dbReference type="OrthoDB" id="408319at2759"/>
<dbReference type="Proteomes" id="UP000601435">
    <property type="component" value="Unassembled WGS sequence"/>
</dbReference>
<proteinExistence type="predicted"/>